<keyword evidence="1" id="KW-0418">Kinase</keyword>
<evidence type="ECO:0000313" key="1">
    <source>
        <dbReference type="EMBL" id="PNF81423.1"/>
    </source>
</evidence>
<dbReference type="EMBL" id="POUN01000002">
    <property type="protein sequence ID" value="PNF81423.1"/>
    <property type="molecule type" value="Genomic_DNA"/>
</dbReference>
<comment type="caution">
    <text evidence="1">The sequence shown here is derived from an EMBL/GenBank/DDBJ whole genome shotgun (WGS) entry which is preliminary data.</text>
</comment>
<protein>
    <submittedName>
        <fullName evidence="1">Lipopolysaccharide kinase</fullName>
    </submittedName>
</protein>
<dbReference type="InterPro" id="IPR027023">
    <property type="entry name" value="Put_LipoPS_kinase_InaA"/>
</dbReference>
<dbReference type="InterPro" id="IPR011009">
    <property type="entry name" value="Kinase-like_dom_sf"/>
</dbReference>
<keyword evidence="1" id="KW-0808">Transferase</keyword>
<dbReference type="Proteomes" id="UP000235925">
    <property type="component" value="Unassembled WGS sequence"/>
</dbReference>
<sequence length="248" mass="28457">MTDFIAESDRPLLECSGMSHFDELWAVQLEAVDEPNIERGGWSSVFRLELDGAAFYLKRQSNHLTRSLTHPFGEPTFAREFRNIRRYAQLGVPALQASFFGQRKVAGEQRAILLTRALDGWTDLEGWLSQWPQLAESQRQAILHATGELARTLHRAGQMHGCFYPKHIFLREQAGSWQACLIDLEKTRPLLFGQRDRIKDLEPLVRRAAGIGDDGVRSLLSTYLDDHRLLDIWVQHLGRRRRAKEARG</sequence>
<name>A0A2N8S460_STUST</name>
<dbReference type="RefSeq" id="WP_102824191.1">
    <property type="nucleotide sequence ID" value="NZ_CP139348.1"/>
</dbReference>
<proteinExistence type="predicted"/>
<dbReference type="AlphaFoldDB" id="A0A2N8S460"/>
<dbReference type="SUPFAM" id="SSF56112">
    <property type="entry name" value="Protein kinase-like (PK-like)"/>
    <property type="match status" value="1"/>
</dbReference>
<organism evidence="1 2">
    <name type="scientific">Stutzerimonas stutzeri</name>
    <name type="common">Pseudomonas stutzeri</name>
    <dbReference type="NCBI Taxonomy" id="316"/>
    <lineage>
        <taxon>Bacteria</taxon>
        <taxon>Pseudomonadati</taxon>
        <taxon>Pseudomonadota</taxon>
        <taxon>Gammaproteobacteria</taxon>
        <taxon>Pseudomonadales</taxon>
        <taxon>Pseudomonadaceae</taxon>
        <taxon>Stutzerimonas</taxon>
    </lineage>
</organism>
<dbReference type="OrthoDB" id="5405319at2"/>
<evidence type="ECO:0000313" key="2">
    <source>
        <dbReference type="Proteomes" id="UP000235925"/>
    </source>
</evidence>
<dbReference type="Pfam" id="PF06293">
    <property type="entry name" value="Kdo"/>
    <property type="match status" value="1"/>
</dbReference>
<gene>
    <name evidence="1" type="ORF">CXK92_06205</name>
</gene>
<dbReference type="PIRSF" id="PIRSF026326">
    <property type="entry name" value="InaA"/>
    <property type="match status" value="1"/>
</dbReference>
<accession>A0A2N8S460</accession>
<dbReference type="GO" id="GO:0016301">
    <property type="term" value="F:kinase activity"/>
    <property type="evidence" value="ECO:0007669"/>
    <property type="project" value="UniProtKB-KW"/>
</dbReference>
<reference evidence="1 2" key="1">
    <citation type="submission" date="2018-01" db="EMBL/GenBank/DDBJ databases">
        <title>Denitrification phenotypes of diverse strains of Pseudomonas stutzeri.</title>
        <authorList>
            <person name="Milligan D.A."/>
            <person name="Bergaust L."/>
            <person name="Bakken L.R."/>
            <person name="Frostegard A."/>
        </authorList>
    </citation>
    <scope>NUCLEOTIDE SEQUENCE [LARGE SCALE GENOMIC DNA]</scope>
    <source>
        <strain evidence="1 2">KC</strain>
    </source>
</reference>